<evidence type="ECO:0000256" key="6">
    <source>
        <dbReference type="ARBA" id="ARBA00022801"/>
    </source>
</evidence>
<dbReference type="CDD" id="cd01421">
    <property type="entry name" value="IMPCH"/>
    <property type="match status" value="1"/>
</dbReference>
<evidence type="ECO:0000256" key="2">
    <source>
        <dbReference type="ARBA" id="ARBA00004954"/>
    </source>
</evidence>
<dbReference type="Gene3D" id="3.40.140.20">
    <property type="match status" value="3"/>
</dbReference>
<dbReference type="GO" id="GO:0004643">
    <property type="term" value="F:phosphoribosylaminoimidazolecarboxamide formyltransferase activity"/>
    <property type="evidence" value="ECO:0007669"/>
    <property type="project" value="InterPro"/>
</dbReference>
<dbReference type="SMART" id="SM00851">
    <property type="entry name" value="MGS"/>
    <property type="match status" value="1"/>
</dbReference>
<dbReference type="AlphaFoldDB" id="A0A383V9M8"/>
<sequence>MALHTTRALQPSAQLFCSAGAAVVVSARRIRTAAPCVRDQAQSRSALTRQSLPSLAACPSTTSIRAARMSVMAAAAAGSKGRALLSVSDKSGLEELAKGLAAAGYELVSTGGSAKAIEAAGVPVRKVEDLTGFPEMLDGRVKTLHPGVHGGILAIRSNPEHMAAIKQHDISTIDVVVVNLYPFRATVTKSPPPPFADGVENIDIGGPAMIRAAAKNHGDVTVVVDPADYAELLTQLTAGEVSEDFRKRMAWKAYQHTASYDSQVAEWLWGQVGGGEPAPEMSVPMKLAQGLRYGENPHQAAAFYTDGSLAEAGKGGIATAVQHHGKEMSYNNYLDADAAYSCCCDFKEPTCVIVKHTNPCGVATRDDLLEAYRLAVIADPVSAFGGIVAFNRPVDEKLARELREYRSPTDGETRMFYEIVVAPGYTPEGLEVLKGKSKALRILEAAPRPPSGRSLRQVAGGWLMQGADDLSPEDITFTVVSEKQPTEQQLSDLRFAWRCVKHVKSNAITVAKDNKLLGMGSGQPNRVKSTQIAMEKAGEDIKGAVLTNATAAAAAGGAASCCPLSRLQGKEHADSKGEGGVKSTQIAMEKAGEDIKGAVLASDAFFPFSWGDSVEMACQAGVAAIAHPGGSIRDQDAIDCCNKYGVALVTTGVRHFKH</sequence>
<evidence type="ECO:0000256" key="3">
    <source>
        <dbReference type="ARBA" id="ARBA00007667"/>
    </source>
</evidence>
<proteinExistence type="inferred from homology"/>
<gene>
    <name evidence="9" type="ORF">BQ4739_LOCUS2441</name>
</gene>
<dbReference type="NCBIfam" id="NF002049">
    <property type="entry name" value="PRK00881.1"/>
    <property type="match status" value="1"/>
</dbReference>
<feature type="domain" description="MGS-like" evidence="8">
    <location>
        <begin position="75"/>
        <end position="224"/>
    </location>
</feature>
<dbReference type="Gene3D" id="3.40.50.1380">
    <property type="entry name" value="Methylglyoxal synthase-like domain"/>
    <property type="match status" value="1"/>
</dbReference>
<evidence type="ECO:0000259" key="8">
    <source>
        <dbReference type="PROSITE" id="PS51855"/>
    </source>
</evidence>
<dbReference type="Proteomes" id="UP000256970">
    <property type="component" value="Unassembled WGS sequence"/>
</dbReference>
<evidence type="ECO:0000256" key="1">
    <source>
        <dbReference type="ARBA" id="ARBA00004844"/>
    </source>
</evidence>
<dbReference type="UniPathway" id="UPA00074">
    <property type="reaction ID" value="UER00133"/>
</dbReference>
<dbReference type="HAMAP" id="MF_00139">
    <property type="entry name" value="PurH"/>
    <property type="match status" value="1"/>
</dbReference>
<dbReference type="FunFam" id="3.40.140.20:FF:000002">
    <property type="entry name" value="Bifunctional purine biosynthesis protein PurH"/>
    <property type="match status" value="1"/>
</dbReference>
<dbReference type="GO" id="GO:0003937">
    <property type="term" value="F:IMP cyclohydrolase activity"/>
    <property type="evidence" value="ECO:0007669"/>
    <property type="project" value="InterPro"/>
</dbReference>
<dbReference type="Pfam" id="PF02142">
    <property type="entry name" value="MGS"/>
    <property type="match status" value="1"/>
</dbReference>
<evidence type="ECO:0000256" key="7">
    <source>
        <dbReference type="ARBA" id="ARBA00023268"/>
    </source>
</evidence>
<evidence type="ECO:0000313" key="10">
    <source>
        <dbReference type="Proteomes" id="UP000256970"/>
    </source>
</evidence>
<comment type="pathway">
    <text evidence="1">Purine metabolism; IMP biosynthesis via de novo pathway; IMP from 5-formamido-1-(5-phospho-D-ribosyl)imidazole-4-carboxamide: step 1/1.</text>
</comment>
<dbReference type="PANTHER" id="PTHR11692:SF0">
    <property type="entry name" value="BIFUNCTIONAL PURINE BIOSYNTHESIS PROTEIN ATIC"/>
    <property type="match status" value="1"/>
</dbReference>
<protein>
    <recommendedName>
        <fullName evidence="8">MGS-like domain-containing protein</fullName>
    </recommendedName>
</protein>
<evidence type="ECO:0000256" key="5">
    <source>
        <dbReference type="ARBA" id="ARBA00022755"/>
    </source>
</evidence>
<name>A0A383V9M8_TETOB</name>
<keyword evidence="5" id="KW-0658">Purine biosynthesis</keyword>
<evidence type="ECO:0000256" key="4">
    <source>
        <dbReference type="ARBA" id="ARBA00022679"/>
    </source>
</evidence>
<dbReference type="InterPro" id="IPR024051">
    <property type="entry name" value="AICAR_Tfase_dup_dom_sf"/>
</dbReference>
<evidence type="ECO:0000313" key="9">
    <source>
        <dbReference type="EMBL" id="SZX61881.1"/>
    </source>
</evidence>
<dbReference type="GO" id="GO:0006189">
    <property type="term" value="P:'de novo' IMP biosynthetic process"/>
    <property type="evidence" value="ECO:0007669"/>
    <property type="project" value="UniProtKB-UniPathway"/>
</dbReference>
<organism evidence="9 10">
    <name type="scientific">Tetradesmus obliquus</name>
    <name type="common">Green alga</name>
    <name type="synonym">Acutodesmus obliquus</name>
    <dbReference type="NCBI Taxonomy" id="3088"/>
    <lineage>
        <taxon>Eukaryota</taxon>
        <taxon>Viridiplantae</taxon>
        <taxon>Chlorophyta</taxon>
        <taxon>core chlorophytes</taxon>
        <taxon>Chlorophyceae</taxon>
        <taxon>CS clade</taxon>
        <taxon>Sphaeropleales</taxon>
        <taxon>Scenedesmaceae</taxon>
        <taxon>Tetradesmus</taxon>
    </lineage>
</organism>
<dbReference type="InterPro" id="IPR036914">
    <property type="entry name" value="MGS-like_dom_sf"/>
</dbReference>
<dbReference type="SMART" id="SM00798">
    <property type="entry name" value="AICARFT_IMPCHas"/>
    <property type="match status" value="1"/>
</dbReference>
<dbReference type="SUPFAM" id="SSF53927">
    <property type="entry name" value="Cytidine deaminase-like"/>
    <property type="match status" value="1"/>
</dbReference>
<dbReference type="SUPFAM" id="SSF52335">
    <property type="entry name" value="Methylglyoxal synthase-like"/>
    <property type="match status" value="1"/>
</dbReference>
<keyword evidence="7" id="KW-0511">Multifunctional enzyme</keyword>
<dbReference type="NCBIfam" id="TIGR00355">
    <property type="entry name" value="purH"/>
    <property type="match status" value="1"/>
</dbReference>
<keyword evidence="6" id="KW-0378">Hydrolase</keyword>
<comment type="similarity">
    <text evidence="3">Belongs to the PurH family.</text>
</comment>
<accession>A0A383V9M8</accession>
<comment type="pathway">
    <text evidence="2">Purine metabolism; IMP biosynthesis via de novo pathway; 5-formamido-1-(5-phospho-D-ribosyl)imidazole-4-carboxamide from 5-amino-1-(5-phospho-D-ribosyl)imidazole-4-carboxamide (10-formyl THF route): step 1/1.</text>
</comment>
<reference evidence="9 10" key="1">
    <citation type="submission" date="2016-10" db="EMBL/GenBank/DDBJ databases">
        <authorList>
            <person name="Cai Z."/>
        </authorList>
    </citation>
    <scope>NUCLEOTIDE SEQUENCE [LARGE SCALE GENOMIC DNA]</scope>
</reference>
<dbReference type="InterPro" id="IPR011607">
    <property type="entry name" value="MGS-like_dom"/>
</dbReference>
<dbReference type="STRING" id="3088.A0A383V9M8"/>
<keyword evidence="4" id="KW-0808">Transferase</keyword>
<dbReference type="PROSITE" id="PS51855">
    <property type="entry name" value="MGS"/>
    <property type="match status" value="1"/>
</dbReference>
<dbReference type="PANTHER" id="PTHR11692">
    <property type="entry name" value="BIFUNCTIONAL PURINE BIOSYNTHESIS PROTEIN PURH"/>
    <property type="match status" value="1"/>
</dbReference>
<dbReference type="GO" id="GO:0005829">
    <property type="term" value="C:cytosol"/>
    <property type="evidence" value="ECO:0007669"/>
    <property type="project" value="TreeGrafter"/>
</dbReference>
<keyword evidence="10" id="KW-1185">Reference proteome</keyword>
<dbReference type="InterPro" id="IPR002695">
    <property type="entry name" value="PurH-like"/>
</dbReference>
<dbReference type="FunFam" id="3.40.50.1380:FF:000001">
    <property type="entry name" value="Bifunctional purine biosynthesis protein PurH"/>
    <property type="match status" value="1"/>
</dbReference>
<dbReference type="EMBL" id="FNXT01000183">
    <property type="protein sequence ID" value="SZX61881.1"/>
    <property type="molecule type" value="Genomic_DNA"/>
</dbReference>
<dbReference type="Pfam" id="PF01808">
    <property type="entry name" value="AICARFT_IMPCHas"/>
    <property type="match status" value="1"/>
</dbReference>
<dbReference type="InterPro" id="IPR016193">
    <property type="entry name" value="Cytidine_deaminase-like"/>
</dbReference>